<keyword evidence="3" id="KW-1185">Reference proteome</keyword>
<reference evidence="2" key="2">
    <citation type="submission" date="2024-10" db="UniProtKB">
        <authorList>
            <consortium name="EnsemblProtists"/>
        </authorList>
    </citation>
    <scope>IDENTIFICATION</scope>
</reference>
<dbReference type="EnsemblProtists" id="EOD24417">
    <property type="protein sequence ID" value="EOD24417"/>
    <property type="gene ID" value="EMIHUDRAFT_238562"/>
</dbReference>
<dbReference type="HOGENOM" id="CLU_730443_0_0_1"/>
<dbReference type="KEGG" id="ehx:EMIHUDRAFT_238562"/>
<dbReference type="GeneID" id="17269963"/>
<dbReference type="Proteomes" id="UP000013827">
    <property type="component" value="Unassembled WGS sequence"/>
</dbReference>
<dbReference type="RefSeq" id="XP_005776846.1">
    <property type="nucleotide sequence ID" value="XM_005776789.1"/>
</dbReference>
<proteinExistence type="predicted"/>
<organism evidence="2 3">
    <name type="scientific">Emiliania huxleyi (strain CCMP1516)</name>
    <dbReference type="NCBI Taxonomy" id="280463"/>
    <lineage>
        <taxon>Eukaryota</taxon>
        <taxon>Haptista</taxon>
        <taxon>Haptophyta</taxon>
        <taxon>Prymnesiophyceae</taxon>
        <taxon>Isochrysidales</taxon>
        <taxon>Noelaerhabdaceae</taxon>
        <taxon>Emiliania</taxon>
    </lineage>
</organism>
<evidence type="ECO:0000256" key="1">
    <source>
        <dbReference type="SAM" id="MobiDB-lite"/>
    </source>
</evidence>
<sequence length="379" mass="39711">MGLDEKLNRLQLRVLQTADQGKLTDGQRAVIEGLPSPRGHRNQPPSPLNRSAASTPLGLAGRESGSEAPLLRGDPFMAPDYSCEEEEEVSIETALEALGHGTLQRRLLGIALLLELGAFAQPALLAALTDPHATCTLPGADGAAQSTASAAAAADSTARDSTARSLVLAALCGAVFGGLAYSTTKATATAAAASALYLEWLPARHRSHTNASSDNRTAAFHRLWAARPAATLLLQVSWTSAAELLPTERRVAGMCAVFALTQVVAATAPADQSITATQQAPAYTRPARAIGIAPSWIRSHAAGCGKLAADPKTHRPGVLPRISAPCGDRRIPSYGGEYRYAREDKGVDVRLLLFESFGGFGKGVGEILWDAANVLQNKL</sequence>
<dbReference type="AlphaFoldDB" id="A0A0D3JLN2"/>
<feature type="region of interest" description="Disordered" evidence="1">
    <location>
        <begin position="32"/>
        <end position="73"/>
    </location>
</feature>
<dbReference type="PaxDb" id="2903-EOD24417"/>
<accession>A0A0D3JLN2</accession>
<name>A0A0D3JLN2_EMIH1</name>
<reference evidence="3" key="1">
    <citation type="journal article" date="2013" name="Nature">
        <title>Pan genome of the phytoplankton Emiliania underpins its global distribution.</title>
        <authorList>
            <person name="Read B.A."/>
            <person name="Kegel J."/>
            <person name="Klute M.J."/>
            <person name="Kuo A."/>
            <person name="Lefebvre S.C."/>
            <person name="Maumus F."/>
            <person name="Mayer C."/>
            <person name="Miller J."/>
            <person name="Monier A."/>
            <person name="Salamov A."/>
            <person name="Young J."/>
            <person name="Aguilar M."/>
            <person name="Claverie J.M."/>
            <person name="Frickenhaus S."/>
            <person name="Gonzalez K."/>
            <person name="Herman E.K."/>
            <person name="Lin Y.C."/>
            <person name="Napier J."/>
            <person name="Ogata H."/>
            <person name="Sarno A.F."/>
            <person name="Shmutz J."/>
            <person name="Schroeder D."/>
            <person name="de Vargas C."/>
            <person name="Verret F."/>
            <person name="von Dassow P."/>
            <person name="Valentin K."/>
            <person name="Van de Peer Y."/>
            <person name="Wheeler G."/>
            <person name="Dacks J.B."/>
            <person name="Delwiche C.F."/>
            <person name="Dyhrman S.T."/>
            <person name="Glockner G."/>
            <person name="John U."/>
            <person name="Richards T."/>
            <person name="Worden A.Z."/>
            <person name="Zhang X."/>
            <person name="Grigoriev I.V."/>
            <person name="Allen A.E."/>
            <person name="Bidle K."/>
            <person name="Borodovsky M."/>
            <person name="Bowler C."/>
            <person name="Brownlee C."/>
            <person name="Cock J.M."/>
            <person name="Elias M."/>
            <person name="Gladyshev V.N."/>
            <person name="Groth M."/>
            <person name="Guda C."/>
            <person name="Hadaegh A."/>
            <person name="Iglesias-Rodriguez M.D."/>
            <person name="Jenkins J."/>
            <person name="Jones B.M."/>
            <person name="Lawson T."/>
            <person name="Leese F."/>
            <person name="Lindquist E."/>
            <person name="Lobanov A."/>
            <person name="Lomsadze A."/>
            <person name="Malik S.B."/>
            <person name="Marsh M.E."/>
            <person name="Mackinder L."/>
            <person name="Mock T."/>
            <person name="Mueller-Roeber B."/>
            <person name="Pagarete A."/>
            <person name="Parker M."/>
            <person name="Probert I."/>
            <person name="Quesneville H."/>
            <person name="Raines C."/>
            <person name="Rensing S.A."/>
            <person name="Riano-Pachon D.M."/>
            <person name="Richier S."/>
            <person name="Rokitta S."/>
            <person name="Shiraiwa Y."/>
            <person name="Soanes D.M."/>
            <person name="van der Giezen M."/>
            <person name="Wahlund T.M."/>
            <person name="Williams B."/>
            <person name="Wilson W."/>
            <person name="Wolfe G."/>
            <person name="Wurch L.L."/>
        </authorList>
    </citation>
    <scope>NUCLEOTIDE SEQUENCE</scope>
</reference>
<evidence type="ECO:0000313" key="3">
    <source>
        <dbReference type="Proteomes" id="UP000013827"/>
    </source>
</evidence>
<evidence type="ECO:0000313" key="2">
    <source>
        <dbReference type="EnsemblProtists" id="EOD24417"/>
    </source>
</evidence>
<protein>
    <submittedName>
        <fullName evidence="2">Uncharacterized protein</fullName>
    </submittedName>
</protein>